<organism evidence="2 3">
    <name type="scientific">Orchesella dallaii</name>
    <dbReference type="NCBI Taxonomy" id="48710"/>
    <lineage>
        <taxon>Eukaryota</taxon>
        <taxon>Metazoa</taxon>
        <taxon>Ecdysozoa</taxon>
        <taxon>Arthropoda</taxon>
        <taxon>Hexapoda</taxon>
        <taxon>Collembola</taxon>
        <taxon>Entomobryomorpha</taxon>
        <taxon>Entomobryoidea</taxon>
        <taxon>Orchesellidae</taxon>
        <taxon>Orchesellinae</taxon>
        <taxon>Orchesella</taxon>
    </lineage>
</organism>
<evidence type="ECO:0000313" key="3">
    <source>
        <dbReference type="Proteomes" id="UP001642540"/>
    </source>
</evidence>
<gene>
    <name evidence="2" type="ORF">ODALV1_LOCUS21479</name>
</gene>
<keyword evidence="3" id="KW-1185">Reference proteome</keyword>
<feature type="compositionally biased region" description="Low complexity" evidence="1">
    <location>
        <begin position="268"/>
        <end position="281"/>
    </location>
</feature>
<dbReference type="Proteomes" id="UP001642540">
    <property type="component" value="Unassembled WGS sequence"/>
</dbReference>
<name>A0ABP1RCZ3_9HEXA</name>
<dbReference type="EMBL" id="CAXLJM020000072">
    <property type="protein sequence ID" value="CAL8126616.1"/>
    <property type="molecule type" value="Genomic_DNA"/>
</dbReference>
<feature type="region of interest" description="Disordered" evidence="1">
    <location>
        <begin position="257"/>
        <end position="282"/>
    </location>
</feature>
<evidence type="ECO:0000256" key="1">
    <source>
        <dbReference type="SAM" id="MobiDB-lite"/>
    </source>
</evidence>
<accession>A0ABP1RCZ3</accession>
<sequence length="301" mass="34048">MIFNLFCRYRANRKRSESGYNSGSVSNSILLPPGGDAYRTINMRCNNQFMDLPLKSSKNSNHNDKRQIDNGILHFKAILNRAAVQEDEEAFLKDIEYERNLNKPICRLRKATRKNQLEETLPYSDTSDLVPQRYSTLCGLKSGNTRQNGISILASEELRRFEKSRMSNFHLEKSPTPMIMTPSSGPPAYISATLPLPGKKKALMSSQMKVPMQWTPPPPYWIALPSTMAPPSTSFQYVGPYTTLPAVLKKQQKCRHEQLRNNGHHHVSSSSRRAIESSSSSPHHCMVVHNCGKKVQLPDDC</sequence>
<comment type="caution">
    <text evidence="2">The sequence shown here is derived from an EMBL/GenBank/DDBJ whole genome shotgun (WGS) entry which is preliminary data.</text>
</comment>
<proteinExistence type="predicted"/>
<evidence type="ECO:0000313" key="2">
    <source>
        <dbReference type="EMBL" id="CAL8126616.1"/>
    </source>
</evidence>
<protein>
    <submittedName>
        <fullName evidence="2">Uncharacterized protein</fullName>
    </submittedName>
</protein>
<reference evidence="2 3" key="1">
    <citation type="submission" date="2024-08" db="EMBL/GenBank/DDBJ databases">
        <authorList>
            <person name="Cucini C."/>
            <person name="Frati F."/>
        </authorList>
    </citation>
    <scope>NUCLEOTIDE SEQUENCE [LARGE SCALE GENOMIC DNA]</scope>
</reference>